<dbReference type="OrthoDB" id="9781958at2"/>
<dbReference type="PROSITE" id="PS50987">
    <property type="entry name" value="HTH_ARSR_2"/>
    <property type="match status" value="1"/>
</dbReference>
<comment type="caution">
    <text evidence="3">The sequence shown here is derived from an EMBL/GenBank/DDBJ whole genome shotgun (WGS) entry which is preliminary data.</text>
</comment>
<dbReference type="AlphaFoldDB" id="A0A9W5W747"/>
<dbReference type="InterPro" id="IPR011991">
    <property type="entry name" value="ArsR-like_HTH"/>
</dbReference>
<reference evidence="3 4" key="1">
    <citation type="submission" date="2014-02" db="EMBL/GenBank/DDBJ databases">
        <title>Genome sequence of Paenibacillus darwinianus reveals adaptive mechanisms for survival in Antarctic soils.</title>
        <authorList>
            <person name="Dsouza M."/>
            <person name="Taylor M.W."/>
            <person name="Turner S.J."/>
            <person name="Aislabie J."/>
        </authorList>
    </citation>
    <scope>NUCLEOTIDE SEQUENCE [LARGE SCALE GENOMIC DNA]</scope>
    <source>
        <strain evidence="3 4">CE1</strain>
    </source>
</reference>
<dbReference type="SUPFAM" id="SSF46785">
    <property type="entry name" value="Winged helix' DNA-binding domain"/>
    <property type="match status" value="1"/>
</dbReference>
<evidence type="ECO:0000256" key="1">
    <source>
        <dbReference type="ARBA" id="ARBA00023125"/>
    </source>
</evidence>
<keyword evidence="4" id="KW-1185">Reference proteome</keyword>
<name>A0A9W5W747_9BACL</name>
<evidence type="ECO:0000259" key="2">
    <source>
        <dbReference type="PROSITE" id="PS50987"/>
    </source>
</evidence>
<dbReference type="PANTHER" id="PTHR38600:SF1">
    <property type="entry name" value="TRANSCRIPTIONAL REGULATORY PROTEIN"/>
    <property type="match status" value="1"/>
</dbReference>
<dbReference type="RefSeq" id="WP_036583147.1">
    <property type="nucleotide sequence ID" value="NZ_KK082159.1"/>
</dbReference>
<feature type="domain" description="HTH arsR-type" evidence="2">
    <location>
        <begin position="2"/>
        <end position="97"/>
    </location>
</feature>
<accession>A0A9W5W747</accession>
<protein>
    <submittedName>
        <fullName evidence="3">ArsR family transcriptional regulator</fullName>
    </submittedName>
</protein>
<dbReference type="PIRSF" id="PIRSF030050">
    <property type="entry name" value="UCP030050_HTH"/>
    <property type="match status" value="1"/>
</dbReference>
<dbReference type="InterPro" id="IPR016943">
    <property type="entry name" value="UCP030050_HTH"/>
</dbReference>
<dbReference type="PANTHER" id="PTHR38600">
    <property type="entry name" value="TRANSCRIPTIONAL REGULATORY PROTEIN"/>
    <property type="match status" value="1"/>
</dbReference>
<evidence type="ECO:0000313" key="4">
    <source>
        <dbReference type="Proteomes" id="UP000053750"/>
    </source>
</evidence>
<dbReference type="GO" id="GO:0003677">
    <property type="term" value="F:DNA binding"/>
    <property type="evidence" value="ECO:0007669"/>
    <property type="project" value="UniProtKB-KW"/>
</dbReference>
<proteinExistence type="predicted"/>
<dbReference type="CDD" id="cd00090">
    <property type="entry name" value="HTH_ARSR"/>
    <property type="match status" value="1"/>
</dbReference>
<dbReference type="InterPro" id="IPR036388">
    <property type="entry name" value="WH-like_DNA-bd_sf"/>
</dbReference>
<gene>
    <name evidence="3" type="ORF">BG53_05370</name>
</gene>
<sequence length="306" mass="34244">MIHIKELRSGLNIFKALSSEIRIEILELLTKHDSLNLNEIAEKLGLTNGAITMHIRKLEESGLIDITTAVGRHGIQKICYLNEDTLSVDLKNKSAGNANVYEVEVKVGHYSDYNAEPTCGLATKDSIVGEFDNPRYFADPQRINAGIVWLTRGFLEYRIPNYLKPNQRFSELQFIMELSSEAPGYNEDYPSDISFSVNGVEAGVWTSPGDFGKERGTYNPEWWPPHLNQYGLIKLLRINDNGSFIDGCLISNVTISDLRLKQNGDIKFRIGVSDTGRAGGLTIFGENFGNYKQDLIARVIYDVATS</sequence>
<dbReference type="Proteomes" id="UP000053750">
    <property type="component" value="Unassembled WGS sequence"/>
</dbReference>
<evidence type="ECO:0000313" key="3">
    <source>
        <dbReference type="EMBL" id="EXX86759.1"/>
    </source>
</evidence>
<dbReference type="GO" id="GO:0003700">
    <property type="term" value="F:DNA-binding transcription factor activity"/>
    <property type="evidence" value="ECO:0007669"/>
    <property type="project" value="InterPro"/>
</dbReference>
<dbReference type="SMART" id="SM00418">
    <property type="entry name" value="HTH_ARSR"/>
    <property type="match status" value="1"/>
</dbReference>
<dbReference type="Gene3D" id="1.10.10.10">
    <property type="entry name" value="Winged helix-like DNA-binding domain superfamily/Winged helix DNA-binding domain"/>
    <property type="match status" value="1"/>
</dbReference>
<organism evidence="3 4">
    <name type="scientific">Paenibacillus darwinianus</name>
    <dbReference type="NCBI Taxonomy" id="1380763"/>
    <lineage>
        <taxon>Bacteria</taxon>
        <taxon>Bacillati</taxon>
        <taxon>Bacillota</taxon>
        <taxon>Bacilli</taxon>
        <taxon>Bacillales</taxon>
        <taxon>Paenibacillaceae</taxon>
        <taxon>Paenibacillus</taxon>
    </lineage>
</organism>
<dbReference type="Pfam" id="PF13412">
    <property type="entry name" value="HTH_24"/>
    <property type="match status" value="1"/>
</dbReference>
<keyword evidence="1" id="KW-0238">DNA-binding</keyword>
<dbReference type="InterPro" id="IPR001845">
    <property type="entry name" value="HTH_ArsR_DNA-bd_dom"/>
</dbReference>
<dbReference type="EMBL" id="JFHU01000180">
    <property type="protein sequence ID" value="EXX86759.1"/>
    <property type="molecule type" value="Genomic_DNA"/>
</dbReference>
<dbReference type="InterPro" id="IPR036390">
    <property type="entry name" value="WH_DNA-bd_sf"/>
</dbReference>